<feature type="domain" description="Coenzyme Q-binding protein COQ10 START" evidence="1">
    <location>
        <begin position="11"/>
        <end position="124"/>
    </location>
</feature>
<dbReference type="OrthoDB" id="3695445at2"/>
<gene>
    <name evidence="2" type="ORF">GA0070216_109206</name>
</gene>
<protein>
    <submittedName>
        <fullName evidence="2">Polyketide cyclase / dehydrase and lipid transport</fullName>
    </submittedName>
</protein>
<dbReference type="STRING" id="121616.GA0070216_109206"/>
<evidence type="ECO:0000259" key="1">
    <source>
        <dbReference type="Pfam" id="PF03364"/>
    </source>
</evidence>
<accession>A0A1C4ZGN4</accession>
<dbReference type="RefSeq" id="WP_091247785.1">
    <property type="nucleotide sequence ID" value="NZ_FMCU01000009.1"/>
</dbReference>
<dbReference type="PANTHER" id="PTHR33824">
    <property type="entry name" value="POLYKETIDE CYCLASE/DEHYDRASE AND LIPID TRANSPORT SUPERFAMILY PROTEIN"/>
    <property type="match status" value="1"/>
</dbReference>
<dbReference type="InterPro" id="IPR047137">
    <property type="entry name" value="ORF3"/>
</dbReference>
<dbReference type="AlphaFoldDB" id="A0A1C4ZGN4"/>
<keyword evidence="3" id="KW-1185">Reference proteome</keyword>
<evidence type="ECO:0000313" key="3">
    <source>
        <dbReference type="Proteomes" id="UP000198797"/>
    </source>
</evidence>
<dbReference type="InterPro" id="IPR005031">
    <property type="entry name" value="COQ10_START"/>
</dbReference>
<dbReference type="CDD" id="cd07817">
    <property type="entry name" value="SRPBCC_8"/>
    <property type="match status" value="1"/>
</dbReference>
<sequence length="173" mass="18891">MTTRVERSIDVGVPVSTAYNQWTQFEEFPHFMAGVEEVRQLGDRRLLWVARIAGVRREWDATVLEQVPDEKVAWAATDGVTNAGAVYFQRIDADRTRVLLCLEYEPDGLAEKAADRLHVVARQAEADLERFKSYLEARGTETGAWRGSIGAGRGVGTPGVALAGADGDADAVG</sequence>
<organism evidence="2 3">
    <name type="scientific">Micromonospora matsumotoense</name>
    <dbReference type="NCBI Taxonomy" id="121616"/>
    <lineage>
        <taxon>Bacteria</taxon>
        <taxon>Bacillati</taxon>
        <taxon>Actinomycetota</taxon>
        <taxon>Actinomycetes</taxon>
        <taxon>Micromonosporales</taxon>
        <taxon>Micromonosporaceae</taxon>
        <taxon>Micromonospora</taxon>
    </lineage>
</organism>
<name>A0A1C4ZGN4_9ACTN</name>
<dbReference type="Pfam" id="PF03364">
    <property type="entry name" value="Polyketide_cyc"/>
    <property type="match status" value="1"/>
</dbReference>
<dbReference type="SUPFAM" id="SSF55961">
    <property type="entry name" value="Bet v1-like"/>
    <property type="match status" value="1"/>
</dbReference>
<reference evidence="3" key="1">
    <citation type="submission" date="2016-06" db="EMBL/GenBank/DDBJ databases">
        <authorList>
            <person name="Varghese N."/>
            <person name="Submissions Spin"/>
        </authorList>
    </citation>
    <scope>NUCLEOTIDE SEQUENCE [LARGE SCALE GENOMIC DNA]</scope>
    <source>
        <strain evidence="3">DSM 44100</strain>
    </source>
</reference>
<dbReference type="PANTHER" id="PTHR33824:SF7">
    <property type="entry name" value="POLYKETIDE CYCLASE_DEHYDRASE AND LIPID TRANSPORT SUPERFAMILY PROTEIN"/>
    <property type="match status" value="1"/>
</dbReference>
<evidence type="ECO:0000313" key="2">
    <source>
        <dbReference type="EMBL" id="SCF32118.1"/>
    </source>
</evidence>
<dbReference type="Gene3D" id="3.30.530.20">
    <property type="match status" value="1"/>
</dbReference>
<dbReference type="Proteomes" id="UP000198797">
    <property type="component" value="Unassembled WGS sequence"/>
</dbReference>
<dbReference type="InterPro" id="IPR023393">
    <property type="entry name" value="START-like_dom_sf"/>
</dbReference>
<proteinExistence type="predicted"/>
<dbReference type="EMBL" id="FMCU01000009">
    <property type="protein sequence ID" value="SCF32118.1"/>
    <property type="molecule type" value="Genomic_DNA"/>
</dbReference>